<gene>
    <name evidence="2" type="ORF">FS320_01180</name>
</gene>
<keyword evidence="1" id="KW-0812">Transmembrane</keyword>
<organism evidence="2 3">
    <name type="scientific">Microvirga tunisiensis</name>
    <dbReference type="NCBI Taxonomy" id="2108360"/>
    <lineage>
        <taxon>Bacteria</taxon>
        <taxon>Pseudomonadati</taxon>
        <taxon>Pseudomonadota</taxon>
        <taxon>Alphaproteobacteria</taxon>
        <taxon>Hyphomicrobiales</taxon>
        <taxon>Methylobacteriaceae</taxon>
        <taxon>Microvirga</taxon>
    </lineage>
</organism>
<feature type="transmembrane region" description="Helical" evidence="1">
    <location>
        <begin position="16"/>
        <end position="37"/>
    </location>
</feature>
<evidence type="ECO:0000256" key="1">
    <source>
        <dbReference type="SAM" id="Phobius"/>
    </source>
</evidence>
<keyword evidence="3" id="KW-1185">Reference proteome</keyword>
<proteinExistence type="predicted"/>
<feature type="transmembrane region" description="Helical" evidence="1">
    <location>
        <begin position="43"/>
        <end position="62"/>
    </location>
</feature>
<dbReference type="AlphaFoldDB" id="A0A5N7MAT4"/>
<comment type="caution">
    <text evidence="2">The sequence shown here is derived from an EMBL/GenBank/DDBJ whole genome shotgun (WGS) entry which is preliminary data.</text>
</comment>
<reference evidence="2 3" key="1">
    <citation type="journal article" date="2019" name="Syst. Appl. Microbiol.">
        <title>Microvirga tunisiensis sp. nov., a root nodule symbiotic bacterium isolated from Lupinus micranthus and L. luteus grown in Northern Tunisia.</title>
        <authorList>
            <person name="Msaddak A."/>
            <person name="Rejili M."/>
            <person name="Duran D."/>
            <person name="Mars M."/>
            <person name="Palacios J.M."/>
            <person name="Ruiz-Argueso T."/>
            <person name="Rey L."/>
            <person name="Imperial J."/>
        </authorList>
    </citation>
    <scope>NUCLEOTIDE SEQUENCE [LARGE SCALE GENOMIC DNA]</scope>
    <source>
        <strain evidence="2 3">Lmie10</strain>
    </source>
</reference>
<evidence type="ECO:0000313" key="2">
    <source>
        <dbReference type="EMBL" id="MPR23867.1"/>
    </source>
</evidence>
<sequence>MMVSKRLKEGARDRSLLVVGAGIGFAVIALYALVKAILGQTGLQWILFGLVVFTGLVVWRTWERFKASGLKPPTLRELREMERQETEQKTGRPE</sequence>
<protein>
    <submittedName>
        <fullName evidence="2">Uncharacterized protein</fullName>
    </submittedName>
</protein>
<keyword evidence="1" id="KW-1133">Transmembrane helix</keyword>
<dbReference type="RefSeq" id="WP_152708764.1">
    <property type="nucleotide sequence ID" value="NZ_VOSJ01000001.1"/>
</dbReference>
<accession>A0A5N7MAT4</accession>
<name>A0A5N7MAT4_9HYPH</name>
<keyword evidence="1" id="KW-0472">Membrane</keyword>
<evidence type="ECO:0000313" key="3">
    <source>
        <dbReference type="Proteomes" id="UP000403266"/>
    </source>
</evidence>
<dbReference type="Proteomes" id="UP000403266">
    <property type="component" value="Unassembled WGS sequence"/>
</dbReference>
<dbReference type="EMBL" id="VOSK01000001">
    <property type="protein sequence ID" value="MPR23867.1"/>
    <property type="molecule type" value="Genomic_DNA"/>
</dbReference>